<gene>
    <name evidence="1" type="ORF">CCAX7_17420</name>
</gene>
<evidence type="ECO:0000313" key="2">
    <source>
        <dbReference type="Proteomes" id="UP000287394"/>
    </source>
</evidence>
<dbReference type="EMBL" id="AP025739">
    <property type="protein sequence ID" value="BDI29691.1"/>
    <property type="molecule type" value="Genomic_DNA"/>
</dbReference>
<dbReference type="Proteomes" id="UP000287394">
    <property type="component" value="Chromosome"/>
</dbReference>
<reference evidence="1 2" key="1">
    <citation type="journal article" date="2019" name="Int. J. Syst. Evol. Microbiol.">
        <title>Capsulimonas corticalis gen. nov., sp. nov., an aerobic capsulated bacterium, of a novel bacterial order, Capsulimonadales ord. nov., of the class Armatimonadia of the phylum Armatimonadetes.</title>
        <authorList>
            <person name="Li J."/>
            <person name="Kudo C."/>
            <person name="Tonouchi A."/>
        </authorList>
    </citation>
    <scope>NUCLEOTIDE SEQUENCE [LARGE SCALE GENOMIC DNA]</scope>
    <source>
        <strain evidence="1 2">AX-7</strain>
    </source>
</reference>
<organism evidence="1 2">
    <name type="scientific">Capsulimonas corticalis</name>
    <dbReference type="NCBI Taxonomy" id="2219043"/>
    <lineage>
        <taxon>Bacteria</taxon>
        <taxon>Bacillati</taxon>
        <taxon>Armatimonadota</taxon>
        <taxon>Armatimonadia</taxon>
        <taxon>Capsulimonadales</taxon>
        <taxon>Capsulimonadaceae</taxon>
        <taxon>Capsulimonas</taxon>
    </lineage>
</organism>
<name>A0A402D3T8_9BACT</name>
<evidence type="ECO:0000313" key="1">
    <source>
        <dbReference type="EMBL" id="BDI29691.1"/>
    </source>
</evidence>
<proteinExistence type="predicted"/>
<dbReference type="AlphaFoldDB" id="A0A402D3T8"/>
<sequence>MKDPMETTINSKPAEILERPPRPARFTTGTQTARVTMVLLLLGTFGLLSWLGMRDMNELRALQAHGRMMGALITDKTVRHGKHDTYYLDYDFYVNQTFVTDRSSFDYGTWDNAVIGGSIPVTYLPANPHTYRLGVMTEDRIAGQGRAWFWTSIVALAILGLFTGALEWTFQEQLTLMRDGVAVAGFVMGREVIHSTDYRNRNARPKCYVTYTIPIGPAGRIYKVETPSWSLMYDLDVSQPLVVLCDPAQPARNRPLFLMTAVRV</sequence>
<protein>
    <submittedName>
        <fullName evidence="1">Uncharacterized protein</fullName>
    </submittedName>
</protein>
<accession>A0A402D3T8</accession>
<keyword evidence="2" id="KW-1185">Reference proteome</keyword>
<dbReference type="KEGG" id="ccot:CCAX7_17420"/>